<keyword evidence="2" id="KW-0204">Cytolysis</keyword>
<dbReference type="EMBL" id="ONZG01000016">
    <property type="protein sequence ID" value="SPJ31092.1"/>
    <property type="molecule type" value="Genomic_DNA"/>
</dbReference>
<keyword evidence="2" id="KW-0012">Acyltransferase</keyword>
<comment type="similarity">
    <text evidence="1 2">Belongs to the RTX toxin acyltransferase family.</text>
</comment>
<gene>
    <name evidence="3" type="ORF">TRM7615_04632</name>
</gene>
<dbReference type="GO" id="GO:0005737">
    <property type="term" value="C:cytoplasm"/>
    <property type="evidence" value="ECO:0007669"/>
    <property type="project" value="UniProtKB-SubCell"/>
</dbReference>
<evidence type="ECO:0000256" key="2">
    <source>
        <dbReference type="RuleBase" id="RU368102"/>
    </source>
</evidence>
<comment type="subcellular location">
    <subcellularLocation>
        <location evidence="2">Cytoplasm</location>
    </subcellularLocation>
</comment>
<dbReference type="InterPro" id="IPR003996">
    <property type="entry name" value="RTX_toxin-activating_protC_bac"/>
</dbReference>
<evidence type="ECO:0000256" key="1">
    <source>
        <dbReference type="ARBA" id="ARBA00005686"/>
    </source>
</evidence>
<dbReference type="GO" id="GO:0009404">
    <property type="term" value="P:toxin metabolic process"/>
    <property type="evidence" value="ECO:0007669"/>
    <property type="project" value="UniProtKB-UniRule"/>
</dbReference>
<keyword evidence="4" id="KW-1185">Reference proteome</keyword>
<keyword evidence="2" id="KW-0963">Cytoplasm</keyword>
<dbReference type="Pfam" id="PF02794">
    <property type="entry name" value="HlyC"/>
    <property type="match status" value="1"/>
</dbReference>
<dbReference type="EC" id="2.3.1.-" evidence="2"/>
<comment type="function">
    <text evidence="2">Involved in fatty acylation of protoxin at internal lysine residues, thereby converting it to the active toxin.</text>
</comment>
<dbReference type="Proteomes" id="UP000244898">
    <property type="component" value="Unassembled WGS sequence"/>
</dbReference>
<name>A0A2R8CF53_9RHOB</name>
<proteinExistence type="inferred from homology"/>
<evidence type="ECO:0000313" key="4">
    <source>
        <dbReference type="Proteomes" id="UP000244898"/>
    </source>
</evidence>
<reference evidence="4" key="1">
    <citation type="submission" date="2018-03" db="EMBL/GenBank/DDBJ databases">
        <authorList>
            <person name="Rodrigo-Torres L."/>
            <person name="Arahal R. D."/>
            <person name="Lucena T."/>
        </authorList>
    </citation>
    <scope>NUCLEOTIDE SEQUENCE [LARGE SCALE GENOMIC DNA]</scope>
    <source>
        <strain evidence="4">CECT 7615</strain>
    </source>
</reference>
<dbReference type="AlphaFoldDB" id="A0A2R8CF53"/>
<dbReference type="GO" id="GO:0016746">
    <property type="term" value="F:acyltransferase activity"/>
    <property type="evidence" value="ECO:0007669"/>
    <property type="project" value="UniProtKB-UniRule"/>
</dbReference>
<sequence>MAFLTWATVSDAVKVEAGEPLELADWTPGDTLVVVDVVSPFNSAELIENRFLDGTKSQKGDA</sequence>
<dbReference type="GO" id="GO:0031640">
    <property type="term" value="P:killing of cells of another organism"/>
    <property type="evidence" value="ECO:0007669"/>
    <property type="project" value="UniProtKB-KW"/>
</dbReference>
<accession>A0A2R8CF53</accession>
<organism evidence="3 4">
    <name type="scientific">Falsiruegeria mediterranea M17</name>
    <dbReference type="NCBI Taxonomy" id="1200281"/>
    <lineage>
        <taxon>Bacteria</taxon>
        <taxon>Pseudomonadati</taxon>
        <taxon>Pseudomonadota</taxon>
        <taxon>Alphaproteobacteria</taxon>
        <taxon>Rhodobacterales</taxon>
        <taxon>Roseobacteraceae</taxon>
        <taxon>Falsiruegeria</taxon>
    </lineage>
</organism>
<evidence type="ECO:0000313" key="3">
    <source>
        <dbReference type="EMBL" id="SPJ31092.1"/>
    </source>
</evidence>
<keyword evidence="2" id="KW-0808">Transferase</keyword>
<protein>
    <recommendedName>
        <fullName evidence="2">RTX toxin-activating lysine-acyltransferase</fullName>
        <ecNumber evidence="2">2.3.1.-</ecNumber>
    </recommendedName>
</protein>